<protein>
    <submittedName>
        <fullName evidence="1">Uncharacterized protein</fullName>
    </submittedName>
</protein>
<dbReference type="GeneID" id="39474292"/>
<dbReference type="AlphaFoldDB" id="A0AAD0V9B8"/>
<accession>A0AAD0V9B8</accession>
<gene>
    <name evidence="1" type="ORF">PLA107_031660</name>
</gene>
<dbReference type="EMBL" id="CP031226">
    <property type="protein sequence ID" value="AXH59782.1"/>
    <property type="molecule type" value="Genomic_DNA"/>
</dbReference>
<organism evidence="1 2">
    <name type="scientific">Pseudomonas amygdali pv. lachrymans str. M301315</name>
    <dbReference type="NCBI Taxonomy" id="629260"/>
    <lineage>
        <taxon>Bacteria</taxon>
        <taxon>Pseudomonadati</taxon>
        <taxon>Pseudomonadota</taxon>
        <taxon>Gammaproteobacteria</taxon>
        <taxon>Pseudomonadales</taxon>
        <taxon>Pseudomonadaceae</taxon>
        <taxon>Pseudomonas</taxon>
        <taxon>Pseudomonas amygdali</taxon>
    </lineage>
</organism>
<geneLocation type="plasmid" evidence="2">
    <name>pmppla107</name>
</geneLocation>
<proteinExistence type="predicted"/>
<sequence>MLIRTCAHGVNPSIDDLTGPYPRIAFVSASNAMIVPQQVNHKLLLVGADDISMDAIPRLAQWALQLPAPFSNAFKRLYLHQSADSGYPAAPMAIEDALKILAFIDLHQRIRSQELIISCEYGKSRSVTVAGMLGPIMAFRSASEPHTPNAWVKHLMQVAMHKQSEVVEKW</sequence>
<evidence type="ECO:0000313" key="1">
    <source>
        <dbReference type="EMBL" id="AXH59782.1"/>
    </source>
</evidence>
<reference evidence="1 2" key="1">
    <citation type="journal article" date="2011" name="PLoS Pathog.">
        <title>Dynamic evolution of pathogenicity revealed by sequencing and comparative genomics of 19 Pseudomonas syringae isolates.</title>
        <authorList>
            <person name="Baltrus D.A."/>
            <person name="Nishimura M.T."/>
            <person name="Romanchuk A."/>
            <person name="Chang J.H."/>
            <person name="Mukhtar M.S."/>
            <person name="Cherkis K."/>
            <person name="Roach J."/>
            <person name="Grant S.R."/>
            <person name="Jones C.D."/>
            <person name="Dangl J.L."/>
        </authorList>
    </citation>
    <scope>NUCLEOTIDE SEQUENCE [LARGE SCALE GENOMIC DNA]</scope>
    <source>
        <strain evidence="1 2">M301315</strain>
    </source>
</reference>
<dbReference type="RefSeq" id="WP_005741944.1">
    <property type="nucleotide sequence ID" value="NZ_CP031226.1"/>
</dbReference>
<name>A0AAD0V9B8_PSEAV</name>
<evidence type="ECO:0000313" key="2">
    <source>
        <dbReference type="Proteomes" id="UP000006426"/>
    </source>
</evidence>
<dbReference type="Proteomes" id="UP000006426">
    <property type="component" value="Plasmid pmppla107"/>
</dbReference>
<keyword evidence="1" id="KW-0614">Plasmid</keyword>